<sequence>MKWYRHLLALGISGVAARRCQNVSVALDLSFRSAVFDLDPPASTVEMTNFFLNLARQGHNYSNEVLTGYATISGTYQIAATFCTPDRGPGKTLQLLTHGLTLDRSYWDLPFHSPNYSYVAAAVDQYGYSTFAWDLLGAGGSQRGDPVNELQYNLQSAALAELTAQLRAGAVRGVPPFARVVHVGHSYGAIQTYTLGVRHPAASDALVLTGFSHSPVGFAPFLLGGNFGAAAALPQLAGYSAGYFANSGEAGVQTGFFAPGNFDPAMLRYIFDTMSAAAVGEMLTLGPDLAVVSPFDGPVLVITGWLKKLGESSAERDVGFCGGDCSITGDPSLSSLLDITKSMIPNANPFQTFVVPNAGHLLNAEFTHPLAFKAILGFLSQNITLGDWSVDKCARLYRVVLSYLAHRVHVTYGATPVPKILGNHFDAYYDISGGGDNMKCR</sequence>
<evidence type="ECO:0000256" key="1">
    <source>
        <dbReference type="SAM" id="SignalP"/>
    </source>
</evidence>
<proteinExistence type="predicted"/>
<feature type="signal peptide" evidence="1">
    <location>
        <begin position="1"/>
        <end position="17"/>
    </location>
</feature>
<dbReference type="Gene3D" id="3.40.50.1820">
    <property type="entry name" value="alpha/beta hydrolase"/>
    <property type="match status" value="1"/>
</dbReference>
<gene>
    <name evidence="3" type="ORF">TT172_LOCUS5792</name>
</gene>
<dbReference type="SUPFAM" id="SSF53474">
    <property type="entry name" value="alpha/beta-Hydrolases"/>
    <property type="match status" value="1"/>
</dbReference>
<organism evidence="3 4">
    <name type="scientific">Thermothielavioides terrestris</name>
    <dbReference type="NCBI Taxonomy" id="2587410"/>
    <lineage>
        <taxon>Eukaryota</taxon>
        <taxon>Fungi</taxon>
        <taxon>Dikarya</taxon>
        <taxon>Ascomycota</taxon>
        <taxon>Pezizomycotina</taxon>
        <taxon>Sordariomycetes</taxon>
        <taxon>Sordariomycetidae</taxon>
        <taxon>Sordariales</taxon>
        <taxon>Chaetomiaceae</taxon>
        <taxon>Thermothielavioides</taxon>
    </lineage>
</organism>
<dbReference type="InterPro" id="IPR022742">
    <property type="entry name" value="Hydrolase_4"/>
</dbReference>
<name>A0A3S4B6W4_9PEZI</name>
<dbReference type="AlphaFoldDB" id="A0A3S4B6W4"/>
<dbReference type="Proteomes" id="UP000289323">
    <property type="component" value="Unassembled WGS sequence"/>
</dbReference>
<accession>A0A3S4B6W4</accession>
<dbReference type="InterPro" id="IPR029058">
    <property type="entry name" value="AB_hydrolase_fold"/>
</dbReference>
<feature type="chain" id="PRO_5018756759" evidence="1">
    <location>
        <begin position="18"/>
        <end position="441"/>
    </location>
</feature>
<protein>
    <submittedName>
        <fullName evidence="3">Abd8f87b-980a-4ca4-a06f-a2e87118848c</fullName>
    </submittedName>
</protein>
<dbReference type="EMBL" id="OUUZ01000010">
    <property type="protein sequence ID" value="SPQ23373.1"/>
    <property type="molecule type" value="Genomic_DNA"/>
</dbReference>
<keyword evidence="1" id="KW-0732">Signal</keyword>
<evidence type="ECO:0000313" key="3">
    <source>
        <dbReference type="EMBL" id="SPQ23373.1"/>
    </source>
</evidence>
<evidence type="ECO:0000313" key="4">
    <source>
        <dbReference type="Proteomes" id="UP000289323"/>
    </source>
</evidence>
<reference evidence="3 4" key="1">
    <citation type="submission" date="2018-04" db="EMBL/GenBank/DDBJ databases">
        <authorList>
            <person name="Huttner S."/>
            <person name="Dainat J."/>
        </authorList>
    </citation>
    <scope>NUCLEOTIDE SEQUENCE [LARGE SCALE GENOMIC DNA]</scope>
</reference>
<evidence type="ECO:0000259" key="2">
    <source>
        <dbReference type="Pfam" id="PF12146"/>
    </source>
</evidence>
<dbReference type="Pfam" id="PF12146">
    <property type="entry name" value="Hydrolase_4"/>
    <property type="match status" value="1"/>
</dbReference>
<feature type="domain" description="Serine aminopeptidase S33" evidence="2">
    <location>
        <begin position="112"/>
        <end position="210"/>
    </location>
</feature>